<dbReference type="PANTHER" id="PTHR43727">
    <property type="entry name" value="DIAMINOPIMELATE DECARBOXYLASE"/>
    <property type="match status" value="1"/>
</dbReference>
<feature type="modified residue" description="N6-(pyridoxal phosphate)lysine" evidence="5 7">
    <location>
        <position position="63"/>
    </location>
</feature>
<dbReference type="UniPathway" id="UPA00034">
    <property type="reaction ID" value="UER00027"/>
</dbReference>
<dbReference type="KEGG" id="hhk:HH1059_00280"/>
<dbReference type="InterPro" id="IPR029066">
    <property type="entry name" value="PLP-binding_barrel"/>
</dbReference>
<comment type="function">
    <text evidence="5">Specifically catalyzes the decarboxylation of meso-diaminopimelate (meso-DAP) to L-lysine.</text>
</comment>
<dbReference type="InterPro" id="IPR022653">
    <property type="entry name" value="De-COase2_pyr-phos_BS"/>
</dbReference>
<keyword evidence="2 5" id="KW-0210">Decarboxylase</keyword>
<organism evidence="11 12">
    <name type="scientific">Halorhodospira halochloris</name>
    <name type="common">Ectothiorhodospira halochloris</name>
    <dbReference type="NCBI Taxonomy" id="1052"/>
    <lineage>
        <taxon>Bacteria</taxon>
        <taxon>Pseudomonadati</taxon>
        <taxon>Pseudomonadota</taxon>
        <taxon>Gammaproteobacteria</taxon>
        <taxon>Chromatiales</taxon>
        <taxon>Ectothiorhodospiraceae</taxon>
        <taxon>Halorhodospira</taxon>
    </lineage>
</organism>
<feature type="binding site" evidence="5">
    <location>
        <position position="319"/>
    </location>
    <ligand>
        <name>substrate</name>
    </ligand>
</feature>
<evidence type="ECO:0000256" key="8">
    <source>
        <dbReference type="RuleBase" id="RU003738"/>
    </source>
</evidence>
<keyword evidence="4 5" id="KW-0456">Lyase</keyword>
<accession>A0A120MZA6</accession>
<comment type="similarity">
    <text evidence="5">Belongs to the Orn/Lys/Arg decarboxylase class-II family. LysA subfamily.</text>
</comment>
<evidence type="ECO:0000256" key="2">
    <source>
        <dbReference type="ARBA" id="ARBA00022793"/>
    </source>
</evidence>
<dbReference type="PRINTS" id="PR01181">
    <property type="entry name" value="DAPDCRBXLASE"/>
</dbReference>
<dbReference type="InterPro" id="IPR022643">
    <property type="entry name" value="De-COase2_C"/>
</dbReference>
<evidence type="ECO:0000256" key="4">
    <source>
        <dbReference type="ARBA" id="ARBA00023239"/>
    </source>
</evidence>
<evidence type="ECO:0000256" key="1">
    <source>
        <dbReference type="ARBA" id="ARBA00001933"/>
    </source>
</evidence>
<evidence type="ECO:0000256" key="6">
    <source>
        <dbReference type="NCBIfam" id="TIGR01048"/>
    </source>
</evidence>
<dbReference type="SUPFAM" id="SSF50621">
    <property type="entry name" value="Alanine racemase C-terminal domain-like"/>
    <property type="match status" value="1"/>
</dbReference>
<dbReference type="InterPro" id="IPR009006">
    <property type="entry name" value="Ala_racemase/Decarboxylase_C"/>
</dbReference>
<dbReference type="PANTHER" id="PTHR43727:SF2">
    <property type="entry name" value="GROUP IV DECARBOXYLASE"/>
    <property type="match status" value="1"/>
</dbReference>
<name>A0A120MZA6_HALHR</name>
<feature type="binding site" evidence="5">
    <location>
        <position position="315"/>
    </location>
    <ligand>
        <name>substrate</name>
    </ligand>
</feature>
<dbReference type="HAMAP" id="MF_02120">
    <property type="entry name" value="LysA"/>
    <property type="match status" value="1"/>
</dbReference>
<comment type="pathway">
    <text evidence="5 8">Amino-acid biosynthesis; L-lysine biosynthesis via DAP pathway; L-lysine from DL-2,6-diaminopimelate: step 1/1.</text>
</comment>
<feature type="domain" description="Orn/DAP/Arg decarboxylase 2 N-terminal" evidence="10">
    <location>
        <begin position="41"/>
        <end position="283"/>
    </location>
</feature>
<keyword evidence="3 5" id="KW-0663">Pyridoxal phosphate</keyword>
<feature type="binding site" evidence="5">
    <location>
        <begin position="276"/>
        <end position="279"/>
    </location>
    <ligand>
        <name>pyridoxal 5'-phosphate</name>
        <dbReference type="ChEBI" id="CHEBI:597326"/>
    </ligand>
</feature>
<gene>
    <name evidence="5 11" type="primary">lysA</name>
    <name evidence="11" type="ORF">HH1059_00280</name>
</gene>
<dbReference type="InterPro" id="IPR022644">
    <property type="entry name" value="De-COase2_N"/>
</dbReference>
<dbReference type="GO" id="GO:0030170">
    <property type="term" value="F:pyridoxal phosphate binding"/>
    <property type="evidence" value="ECO:0007669"/>
    <property type="project" value="UniProtKB-UniRule"/>
</dbReference>
<feature type="binding site" evidence="5">
    <location>
        <position position="279"/>
    </location>
    <ligand>
        <name>substrate</name>
    </ligand>
</feature>
<dbReference type="Pfam" id="PF02784">
    <property type="entry name" value="Orn_Arg_deC_N"/>
    <property type="match status" value="1"/>
</dbReference>
<dbReference type="PRINTS" id="PR01179">
    <property type="entry name" value="ODADCRBXLASE"/>
</dbReference>
<evidence type="ECO:0000313" key="11">
    <source>
        <dbReference type="EMBL" id="BAU56697.1"/>
    </source>
</evidence>
<feature type="binding site" evidence="5">
    <location>
        <position position="373"/>
    </location>
    <ligand>
        <name>pyridoxal 5'-phosphate</name>
        <dbReference type="ChEBI" id="CHEBI:597326"/>
    </ligand>
</feature>
<dbReference type="CDD" id="cd06828">
    <property type="entry name" value="PLPDE_III_DapDC"/>
    <property type="match status" value="1"/>
</dbReference>
<dbReference type="Gene3D" id="2.40.37.10">
    <property type="entry name" value="Lyase, Ornithine Decarboxylase, Chain A, domain 1"/>
    <property type="match status" value="1"/>
</dbReference>
<dbReference type="SUPFAM" id="SSF51419">
    <property type="entry name" value="PLP-binding barrel"/>
    <property type="match status" value="1"/>
</dbReference>
<protein>
    <recommendedName>
        <fullName evidence="5 6">Diaminopimelate decarboxylase</fullName>
        <shortName evidence="5">DAP decarboxylase</shortName>
        <shortName evidence="5">DAPDC</shortName>
        <ecNumber evidence="5 6">4.1.1.20</ecNumber>
    </recommendedName>
</protein>
<comment type="cofactor">
    <cofactor evidence="1 5 7 8">
        <name>pyridoxal 5'-phosphate</name>
        <dbReference type="ChEBI" id="CHEBI:597326"/>
    </cofactor>
</comment>
<dbReference type="AlphaFoldDB" id="A0A120MZA6"/>
<feature type="binding site" evidence="5">
    <location>
        <position position="373"/>
    </location>
    <ligand>
        <name>substrate</name>
    </ligand>
</feature>
<reference evidence="11" key="1">
    <citation type="submission" date="2016-02" db="EMBL/GenBank/DDBJ databases">
        <title>Halorhodospira halochloris DSM-1059 complete genome, version 2.</title>
        <authorList>
            <person name="Tsukatani Y."/>
        </authorList>
    </citation>
    <scope>NUCLEOTIDE SEQUENCE</scope>
    <source>
        <strain evidence="11">DSM 1059</strain>
    </source>
</reference>
<keyword evidence="12" id="KW-1185">Reference proteome</keyword>
<dbReference type="InterPro" id="IPR002986">
    <property type="entry name" value="DAP_deCOOHase_LysA"/>
</dbReference>
<comment type="catalytic activity">
    <reaction evidence="5 8">
        <text>meso-2,6-diaminopimelate + H(+) = L-lysine + CO2</text>
        <dbReference type="Rhea" id="RHEA:15101"/>
        <dbReference type="ChEBI" id="CHEBI:15378"/>
        <dbReference type="ChEBI" id="CHEBI:16526"/>
        <dbReference type="ChEBI" id="CHEBI:32551"/>
        <dbReference type="ChEBI" id="CHEBI:57791"/>
        <dbReference type="EC" id="4.1.1.20"/>
    </reaction>
</comment>
<dbReference type="NCBIfam" id="TIGR01048">
    <property type="entry name" value="lysA"/>
    <property type="match status" value="1"/>
</dbReference>
<evidence type="ECO:0000259" key="9">
    <source>
        <dbReference type="Pfam" id="PF00278"/>
    </source>
</evidence>
<dbReference type="GO" id="GO:0009089">
    <property type="term" value="P:lysine biosynthetic process via diaminopimelate"/>
    <property type="evidence" value="ECO:0007669"/>
    <property type="project" value="UniProtKB-UniRule"/>
</dbReference>
<dbReference type="EMBL" id="AP017372">
    <property type="protein sequence ID" value="BAU56697.1"/>
    <property type="molecule type" value="Genomic_DNA"/>
</dbReference>
<evidence type="ECO:0000256" key="5">
    <source>
        <dbReference type="HAMAP-Rule" id="MF_02120"/>
    </source>
</evidence>
<dbReference type="EC" id="4.1.1.20" evidence="5 6"/>
<dbReference type="Proteomes" id="UP000218890">
    <property type="component" value="Chromosome"/>
</dbReference>
<dbReference type="RefSeq" id="WP_096406889.1">
    <property type="nucleotide sequence ID" value="NZ_AP017372.2"/>
</dbReference>
<feature type="active site" description="Proton donor" evidence="7">
    <location>
        <position position="345"/>
    </location>
</feature>
<dbReference type="Gene3D" id="3.20.20.10">
    <property type="entry name" value="Alanine racemase"/>
    <property type="match status" value="1"/>
</dbReference>
<dbReference type="GO" id="GO:0008836">
    <property type="term" value="F:diaminopimelate decarboxylase activity"/>
    <property type="evidence" value="ECO:0007669"/>
    <property type="project" value="UniProtKB-UniRule"/>
</dbReference>
<feature type="domain" description="Orn/DAP/Arg decarboxylase 2 C-terminal" evidence="9">
    <location>
        <begin position="34"/>
        <end position="371"/>
    </location>
</feature>
<comment type="subunit">
    <text evidence="5">Homodimer.</text>
</comment>
<evidence type="ECO:0000256" key="3">
    <source>
        <dbReference type="ARBA" id="ARBA00022898"/>
    </source>
</evidence>
<evidence type="ECO:0000259" key="10">
    <source>
        <dbReference type="Pfam" id="PF02784"/>
    </source>
</evidence>
<dbReference type="InterPro" id="IPR000183">
    <property type="entry name" value="Orn/DAP/Arg_de-COase"/>
</dbReference>
<dbReference type="OrthoDB" id="9802241at2"/>
<proteinExistence type="inferred from homology"/>
<evidence type="ECO:0000313" key="12">
    <source>
        <dbReference type="Proteomes" id="UP000218890"/>
    </source>
</evidence>
<sequence length="419" mass="45394">MTVADGFYRNENGELQAESVSIQDIAKRFDTPCYIYSRAMLQENLMAYKEALGKRGSICYAVKANGNLALLSLLARFGAGFDIVSGGELARVLRAGGEASRVVFSGVGKSAQEIRRALLAGIRCFNVESTAELERIEKIASESRTRAPIALRINPDIDPETHPYISTGLAQSKFGIPLAEAEDIYKRAAQSPSLAVKGVAFHIGSQLLSTRPLREAAERVGEFVAHLQDSGINIAHIDVGGGLGVRYVDEEAPDPRNHVAAVSTPLANLGVELIFEPGRAIVAEAGLLLTRVEYLKENGEREFAVVDAGMNDYLRPALYNAEHIIEPIILRQDGQRSIDVVGPICESADVFATDCQLAVQPGDILAVRCAGAYGFAMASQYNSRPRPAEILVDGSHTHLIRRRETLDDLMRGESVFVGD</sequence>
<dbReference type="PROSITE" id="PS00878">
    <property type="entry name" value="ODR_DC_2_1"/>
    <property type="match status" value="1"/>
</dbReference>
<evidence type="ECO:0000256" key="7">
    <source>
        <dbReference type="PIRSR" id="PIRSR600183-50"/>
    </source>
</evidence>
<dbReference type="FunFam" id="3.20.20.10:FF:000003">
    <property type="entry name" value="Diaminopimelate decarboxylase"/>
    <property type="match status" value="1"/>
</dbReference>
<feature type="binding site" evidence="5">
    <location>
        <position position="242"/>
    </location>
    <ligand>
        <name>pyridoxal 5'-phosphate</name>
        <dbReference type="ChEBI" id="CHEBI:597326"/>
    </ligand>
</feature>
<keyword evidence="5" id="KW-0028">Amino-acid biosynthesis</keyword>
<feature type="binding site" evidence="5">
    <location>
        <position position="346"/>
    </location>
    <ligand>
        <name>substrate</name>
    </ligand>
</feature>
<keyword evidence="5 8" id="KW-0457">Lysine biosynthesis</keyword>
<dbReference type="Pfam" id="PF00278">
    <property type="entry name" value="Orn_DAP_Arg_deC"/>
    <property type="match status" value="1"/>
</dbReference>